<proteinExistence type="predicted"/>
<organism evidence="1">
    <name type="scientific">marine sediment metagenome</name>
    <dbReference type="NCBI Taxonomy" id="412755"/>
    <lineage>
        <taxon>unclassified sequences</taxon>
        <taxon>metagenomes</taxon>
        <taxon>ecological metagenomes</taxon>
    </lineage>
</organism>
<gene>
    <name evidence="1" type="ORF">S01H4_43316</name>
</gene>
<evidence type="ECO:0000313" key="1">
    <source>
        <dbReference type="EMBL" id="GAG97912.1"/>
    </source>
</evidence>
<accession>X1CYB2</accession>
<dbReference type="AlphaFoldDB" id="X1CYB2"/>
<dbReference type="EMBL" id="BART01023882">
    <property type="protein sequence ID" value="GAG97912.1"/>
    <property type="molecule type" value="Genomic_DNA"/>
</dbReference>
<sequence length="44" mass="5037">MTSEVIDANNKSCRKSRYLREILNADATVDQKKIANPAYQYAFV</sequence>
<reference evidence="1" key="1">
    <citation type="journal article" date="2014" name="Front. Microbiol.">
        <title>High frequency of phylogenetically diverse reductive dehalogenase-homologous genes in deep subseafloor sedimentary metagenomes.</title>
        <authorList>
            <person name="Kawai M."/>
            <person name="Futagami T."/>
            <person name="Toyoda A."/>
            <person name="Takaki Y."/>
            <person name="Nishi S."/>
            <person name="Hori S."/>
            <person name="Arai W."/>
            <person name="Tsubouchi T."/>
            <person name="Morono Y."/>
            <person name="Uchiyama I."/>
            <person name="Ito T."/>
            <person name="Fujiyama A."/>
            <person name="Inagaki F."/>
            <person name="Takami H."/>
        </authorList>
    </citation>
    <scope>NUCLEOTIDE SEQUENCE</scope>
    <source>
        <strain evidence="1">Expedition CK06-06</strain>
    </source>
</reference>
<comment type="caution">
    <text evidence="1">The sequence shown here is derived from an EMBL/GenBank/DDBJ whole genome shotgun (WGS) entry which is preliminary data.</text>
</comment>
<name>X1CYB2_9ZZZZ</name>
<protein>
    <submittedName>
        <fullName evidence="1">Uncharacterized protein</fullName>
    </submittedName>
</protein>